<evidence type="ECO:0000256" key="2">
    <source>
        <dbReference type="ARBA" id="ARBA00022448"/>
    </source>
</evidence>
<feature type="transmembrane region" description="Helical" evidence="6">
    <location>
        <begin position="183"/>
        <end position="200"/>
    </location>
</feature>
<feature type="transmembrane region" description="Helical" evidence="6">
    <location>
        <begin position="370"/>
        <end position="397"/>
    </location>
</feature>
<comment type="caution">
    <text evidence="8">The sequence shown here is derived from an EMBL/GenBank/DDBJ whole genome shotgun (WGS) entry which is preliminary data.</text>
</comment>
<evidence type="ECO:0000256" key="6">
    <source>
        <dbReference type="SAM" id="Phobius"/>
    </source>
</evidence>
<feature type="transmembrane region" description="Helical" evidence="6">
    <location>
        <begin position="418"/>
        <end position="439"/>
    </location>
</feature>
<reference evidence="8" key="2">
    <citation type="submission" date="2020-01" db="EMBL/GenBank/DDBJ databases">
        <authorList>
            <person name="Campanaro S."/>
        </authorList>
    </citation>
    <scope>NUCLEOTIDE SEQUENCE</scope>
    <source>
        <strain evidence="8">AS06rmzACSIP_7</strain>
    </source>
</reference>
<dbReference type="InterPro" id="IPR051475">
    <property type="entry name" value="Diverse_Ion_Transporter"/>
</dbReference>
<dbReference type="Proteomes" id="UP000777265">
    <property type="component" value="Unassembled WGS sequence"/>
</dbReference>
<evidence type="ECO:0000256" key="1">
    <source>
        <dbReference type="ARBA" id="ARBA00004141"/>
    </source>
</evidence>
<gene>
    <name evidence="8" type="ORF">GXY80_02645</name>
</gene>
<organism evidence="8 9">
    <name type="scientific">Syntrophorhabdus aromaticivorans</name>
    <dbReference type="NCBI Taxonomy" id="328301"/>
    <lineage>
        <taxon>Bacteria</taxon>
        <taxon>Pseudomonadati</taxon>
        <taxon>Thermodesulfobacteriota</taxon>
        <taxon>Syntrophorhabdia</taxon>
        <taxon>Syntrophorhabdales</taxon>
        <taxon>Syntrophorhabdaceae</taxon>
        <taxon>Syntrophorhabdus</taxon>
    </lineage>
</organism>
<dbReference type="GO" id="GO:0055085">
    <property type="term" value="P:transmembrane transport"/>
    <property type="evidence" value="ECO:0007669"/>
    <property type="project" value="InterPro"/>
</dbReference>
<feature type="transmembrane region" description="Helical" evidence="6">
    <location>
        <begin position="51"/>
        <end position="71"/>
    </location>
</feature>
<evidence type="ECO:0000313" key="9">
    <source>
        <dbReference type="Proteomes" id="UP000777265"/>
    </source>
</evidence>
<keyword evidence="5 6" id="KW-0472">Membrane</keyword>
<feature type="transmembrane region" description="Helical" evidence="6">
    <location>
        <begin position="290"/>
        <end position="312"/>
    </location>
</feature>
<dbReference type="Pfam" id="PF03600">
    <property type="entry name" value="CitMHS"/>
    <property type="match status" value="1"/>
</dbReference>
<keyword evidence="2" id="KW-0813">Transport</keyword>
<dbReference type="EMBL" id="JAAYEE010000042">
    <property type="protein sequence ID" value="NLW34368.1"/>
    <property type="molecule type" value="Genomic_DNA"/>
</dbReference>
<feature type="transmembrane region" description="Helical" evidence="6">
    <location>
        <begin position="6"/>
        <end position="39"/>
    </location>
</feature>
<keyword evidence="3 6" id="KW-0812">Transmembrane</keyword>
<sequence length="443" mass="49318">MEFTQIAASIIFLASIILVITGWIDSVLAALLGILFMIYFGIMSDIDAFKIVDWNVIAILLSIWIISGFFGRSGVPDFLSAVMLKLSKGNVALFVTCIGMLAGYVSMLIDNVVVVLMFAPVVFHACRRFSFPAFSPVLFVGLCANFMGTAMLLGDLPPQMLHSVSGIEFSGFIWFMGRPSSFFILNISYIITCAFFYWTFSRKYKDISMDVASMEEHPLDHIKDKPFAIISCSIFVLTIIAMALRPVFGYTLGFIAMWGAICIILFFELFKSKFTLEIPSVEQVLGELDWRAIFFYVSLFALVGGLEHAGVIKIVSDAITPLIQKSLIVGSTVLYWITAPIVGIVEHDAYILTMLYVIRDLSHSQGINPWPLYWMLLWAGTLGSNLTIAGAPALFVAKSMGEKEDQRKVSLKEFLGITVPYVLISLIFCYIPAMLLWVLPFAK</sequence>
<dbReference type="InterPro" id="IPR004680">
    <property type="entry name" value="Cit_transptr-like_dom"/>
</dbReference>
<evidence type="ECO:0000256" key="4">
    <source>
        <dbReference type="ARBA" id="ARBA00022989"/>
    </source>
</evidence>
<proteinExistence type="predicted"/>
<accession>A0A351U5R9</accession>
<dbReference type="AlphaFoldDB" id="A0A351U5R9"/>
<keyword evidence="4 6" id="KW-1133">Transmembrane helix</keyword>
<feature type="transmembrane region" description="Helical" evidence="6">
    <location>
        <begin position="251"/>
        <end position="270"/>
    </location>
</feature>
<dbReference type="GO" id="GO:0016020">
    <property type="term" value="C:membrane"/>
    <property type="evidence" value="ECO:0007669"/>
    <property type="project" value="UniProtKB-SubCell"/>
</dbReference>
<feature type="domain" description="Citrate transporter-like" evidence="7">
    <location>
        <begin position="16"/>
        <end position="378"/>
    </location>
</feature>
<dbReference type="STRING" id="909663.GCA_000512235_00625"/>
<evidence type="ECO:0000256" key="5">
    <source>
        <dbReference type="ARBA" id="ARBA00023136"/>
    </source>
</evidence>
<evidence type="ECO:0000313" key="8">
    <source>
        <dbReference type="EMBL" id="NLW34368.1"/>
    </source>
</evidence>
<comment type="subcellular location">
    <subcellularLocation>
        <location evidence="1">Membrane</location>
        <topology evidence="1">Multi-pass membrane protein</topology>
    </subcellularLocation>
</comment>
<name>A0A351U5R9_9BACT</name>
<protein>
    <submittedName>
        <fullName evidence="8">Permease</fullName>
    </submittedName>
</protein>
<feature type="transmembrane region" description="Helical" evidence="6">
    <location>
        <begin position="131"/>
        <end position="153"/>
    </location>
</feature>
<evidence type="ECO:0000256" key="3">
    <source>
        <dbReference type="ARBA" id="ARBA00022692"/>
    </source>
</evidence>
<dbReference type="PANTHER" id="PTHR43568:SF1">
    <property type="entry name" value="P PROTEIN"/>
    <property type="match status" value="1"/>
</dbReference>
<dbReference type="PANTHER" id="PTHR43568">
    <property type="entry name" value="P PROTEIN"/>
    <property type="match status" value="1"/>
</dbReference>
<feature type="transmembrane region" description="Helical" evidence="6">
    <location>
        <begin position="91"/>
        <end position="119"/>
    </location>
</feature>
<feature type="transmembrane region" description="Helical" evidence="6">
    <location>
        <begin position="333"/>
        <end position="358"/>
    </location>
</feature>
<evidence type="ECO:0000259" key="7">
    <source>
        <dbReference type="Pfam" id="PF03600"/>
    </source>
</evidence>
<reference evidence="8" key="1">
    <citation type="journal article" date="2020" name="Biotechnol. Biofuels">
        <title>New insights from the biogas microbiome by comprehensive genome-resolved metagenomics of nearly 1600 species originating from multiple anaerobic digesters.</title>
        <authorList>
            <person name="Campanaro S."/>
            <person name="Treu L."/>
            <person name="Rodriguez-R L.M."/>
            <person name="Kovalovszki A."/>
            <person name="Ziels R.M."/>
            <person name="Maus I."/>
            <person name="Zhu X."/>
            <person name="Kougias P.G."/>
            <person name="Basile A."/>
            <person name="Luo G."/>
            <person name="Schluter A."/>
            <person name="Konstantinidis K.T."/>
            <person name="Angelidaki I."/>
        </authorList>
    </citation>
    <scope>NUCLEOTIDE SEQUENCE</scope>
    <source>
        <strain evidence="8">AS06rmzACSIP_7</strain>
    </source>
</reference>